<name>A0A1M2W5V3_TRAPU</name>
<dbReference type="Proteomes" id="UP000184267">
    <property type="component" value="Unassembled WGS sequence"/>
</dbReference>
<feature type="compositionally biased region" description="Low complexity" evidence="1">
    <location>
        <begin position="68"/>
        <end position="85"/>
    </location>
</feature>
<reference evidence="2 3" key="1">
    <citation type="submission" date="2016-10" db="EMBL/GenBank/DDBJ databases">
        <title>Genome sequence of the basidiomycete white-rot fungus Trametes pubescens.</title>
        <authorList>
            <person name="Makela M.R."/>
            <person name="Granchi Z."/>
            <person name="Peng M."/>
            <person name="De Vries R.P."/>
            <person name="Grigoriev I."/>
            <person name="Riley R."/>
            <person name="Hilden K."/>
        </authorList>
    </citation>
    <scope>NUCLEOTIDE SEQUENCE [LARGE SCALE GENOMIC DNA]</scope>
    <source>
        <strain evidence="2 3">FBCC735</strain>
    </source>
</reference>
<organism evidence="2 3">
    <name type="scientific">Trametes pubescens</name>
    <name type="common">White-rot fungus</name>
    <dbReference type="NCBI Taxonomy" id="154538"/>
    <lineage>
        <taxon>Eukaryota</taxon>
        <taxon>Fungi</taxon>
        <taxon>Dikarya</taxon>
        <taxon>Basidiomycota</taxon>
        <taxon>Agaricomycotina</taxon>
        <taxon>Agaricomycetes</taxon>
        <taxon>Polyporales</taxon>
        <taxon>Polyporaceae</taxon>
        <taxon>Trametes</taxon>
    </lineage>
</organism>
<accession>A0A1M2W5V3</accession>
<dbReference type="AlphaFoldDB" id="A0A1M2W5V3"/>
<dbReference type="STRING" id="154538.A0A1M2W5V3"/>
<dbReference type="OrthoDB" id="2669721at2759"/>
<feature type="region of interest" description="Disordered" evidence="1">
    <location>
        <begin position="1"/>
        <end position="20"/>
    </location>
</feature>
<feature type="compositionally biased region" description="Acidic residues" evidence="1">
    <location>
        <begin position="180"/>
        <end position="196"/>
    </location>
</feature>
<feature type="region of interest" description="Disordered" evidence="1">
    <location>
        <begin position="65"/>
        <end position="237"/>
    </location>
</feature>
<protein>
    <submittedName>
        <fullName evidence="2">Uncharacterized protein</fullName>
    </submittedName>
</protein>
<feature type="compositionally biased region" description="Pro residues" evidence="1">
    <location>
        <begin position="162"/>
        <end position="171"/>
    </location>
</feature>
<dbReference type="InterPro" id="IPR004242">
    <property type="entry name" value="Transposase_21"/>
</dbReference>
<dbReference type="Pfam" id="PF02992">
    <property type="entry name" value="Transposase_21"/>
    <property type="match status" value="1"/>
</dbReference>
<proteinExistence type="predicted"/>
<feature type="compositionally biased region" description="Gly residues" evidence="1">
    <location>
        <begin position="86"/>
        <end position="96"/>
    </location>
</feature>
<evidence type="ECO:0000313" key="2">
    <source>
        <dbReference type="EMBL" id="OJT15196.1"/>
    </source>
</evidence>
<gene>
    <name evidence="2" type="ORF">TRAPUB_8243</name>
</gene>
<comment type="caution">
    <text evidence="2">The sequence shown here is derived from an EMBL/GenBank/DDBJ whole genome shotgun (WGS) entry which is preliminary data.</text>
</comment>
<feature type="compositionally biased region" description="Basic and acidic residues" evidence="1">
    <location>
        <begin position="1"/>
        <end position="10"/>
    </location>
</feature>
<feature type="compositionally biased region" description="Pro residues" evidence="1">
    <location>
        <begin position="217"/>
        <end position="231"/>
    </location>
</feature>
<keyword evidence="3" id="KW-1185">Reference proteome</keyword>
<evidence type="ECO:0000256" key="1">
    <source>
        <dbReference type="SAM" id="MobiDB-lite"/>
    </source>
</evidence>
<feature type="compositionally biased region" description="Basic and acidic residues" evidence="1">
    <location>
        <begin position="137"/>
        <end position="148"/>
    </location>
</feature>
<sequence>MPPARTEKPTKRGAPGTGAKKLCSCTAHCGGGKMIPRSTWYTHAKFRAKTVLLTVAEALGYTGALKQGSGEASGSAARASATGAGLACGSGSGSGSGSRSSGASRMRAEEAHALRGGRDIDGIVGREMQDEQNDMEIDQRVDDARSPEPNRGSDILVGNAPPDIPDNPFPPRRFRVTVEEVVDEDDDEGGEDDDAPDPGSDFDRERNEQAPREPSATPEPPELPPGTPEPEPAVDNPIKPVLKDLQLNMEFIELLKTASLADSGLDPDTLHRLLNPPQYPLEIDDPDVLYSIDLFFATLNASEETYEDARQAYLRRHPHDKDKILSYHNVRRKIEELSGIVPHIEHQCIRSCMAYTGPLKLLRECPHCKTPRYKLSTTGKEVPRQEFFTILLGFQLNALRRSKEGATASRYLWEATKRTLAELGISDGVIQVFEDLCHSEEYLEAVEDKRIGPHDSVLQLSIDGAQLYEKKQSDCWIYIWVLYTLDPKTRYKKAHILPGGIIRGPEKPKNLESFLFPRLYHLSALMNDGLPFWDAVDNKVYVDHPFLAWVTADGPAMAQMNGLVGHHGARACRLWCPMPGRRKEGCPHYYPVLLKPNGYTVDGCDHGDIPSHALPRPEVEEYQDALRKVCESRTNAEYERNRKKYGIVKPSLFSGLPRIFALPHCFPLDIMHLGALNIPDLYLSLWRGTMDGNPDDKKTWDFAIFAGKTGSQGADRWKFHGEEVVHSNPFLPGSFDRPPRNIAEKISSGYKAWEFLTYFYNLSPAYLRHVLPRKYWLQHCKSVSGFLLVHGWSVRAEDIQQAHVLLNEAAIEFEEIYCQRQADRLHFVRPCLHTSGHAAEEIPRSGPLSTNSQWVIERAIGDFGGEIRQHSNPYANLSQRAVIRSQINALRAMLPNVFKSDLSNAHNKLPRGSINLGDGYALLRARARTAYHVPPAEAAAFTSFLTEEGVLGPGETFTDKVRKWARVRLPNTQIARSAWKETLKPLNKLRMSRNVKFRDGQIPSIGEVQYFCQIDVGEDTRTVALVSVWGPPDAALLQDSYGAVYMSKYQGDAALRVIDMTAITSVVAMVPDVHRPRTDATPQLIVDDEYFLAERVGLDVMRLGRDTLEVLTEE</sequence>
<feature type="compositionally biased region" description="Basic and acidic residues" evidence="1">
    <location>
        <begin position="201"/>
        <end position="211"/>
    </location>
</feature>
<feature type="compositionally biased region" description="Basic and acidic residues" evidence="1">
    <location>
        <begin position="106"/>
        <end position="121"/>
    </location>
</feature>
<evidence type="ECO:0000313" key="3">
    <source>
        <dbReference type="Proteomes" id="UP000184267"/>
    </source>
</evidence>
<dbReference type="EMBL" id="MNAD01000191">
    <property type="protein sequence ID" value="OJT15196.1"/>
    <property type="molecule type" value="Genomic_DNA"/>
</dbReference>
<dbReference type="OMA" id="CESRTNA"/>